<evidence type="ECO:0000313" key="2">
    <source>
        <dbReference type="EMBL" id="KPV74687.1"/>
    </source>
</evidence>
<dbReference type="Proteomes" id="UP000053890">
    <property type="component" value="Unassembled WGS sequence"/>
</dbReference>
<name>A0A194S259_RHOGW</name>
<proteinExistence type="predicted"/>
<dbReference type="EMBL" id="KQ474079">
    <property type="protein sequence ID" value="KPV74687.1"/>
    <property type="molecule type" value="Genomic_DNA"/>
</dbReference>
<evidence type="ECO:0000256" key="1">
    <source>
        <dbReference type="SAM" id="MobiDB-lite"/>
    </source>
</evidence>
<accession>A0A194S259</accession>
<evidence type="ECO:0000313" key="3">
    <source>
        <dbReference type="Proteomes" id="UP000053890"/>
    </source>
</evidence>
<dbReference type="RefSeq" id="XP_018270736.1">
    <property type="nucleotide sequence ID" value="XM_018416931.1"/>
</dbReference>
<gene>
    <name evidence="2" type="ORF">RHOBADRAFT_53643</name>
</gene>
<feature type="region of interest" description="Disordered" evidence="1">
    <location>
        <begin position="1"/>
        <end position="25"/>
    </location>
</feature>
<sequence>MSRVLADLNEGPQRRPLGHPGPREPRIFLLPDNLKFLNKREPLEPALNPPKRRLPSMIPAIDEPEPNRDRLSSARAQHLIAQRGMSAIGLSSLHGDANEDLSRAFAAMHGHVIIARFREWFVHQVLPPPLRQNAWHLPAHQPGRPMIFRPDTGDGTSANPLKIVCPAVRVPVLSSPLGWVATADGARGIATLAGPTLVPIKGVRGPEYTHAALLWSNGQLGSQGEPAPFVLDSRSPNLPEGAGAYLAAGAPAVLWRALVSPRTVIASCRSAPPRSTTYCLQIFHGARPPTHVHVEFDSAFDAALHGTGLEVRSEAARCAPVPRGSDKATVFRRRGGQ</sequence>
<protein>
    <submittedName>
        <fullName evidence="2">Uncharacterized protein</fullName>
    </submittedName>
</protein>
<feature type="region of interest" description="Disordered" evidence="1">
    <location>
        <begin position="43"/>
        <end position="68"/>
    </location>
</feature>
<reference evidence="2 3" key="1">
    <citation type="journal article" date="2015" name="Front. Microbiol.">
        <title>Genome sequence of the plant growth promoting endophytic yeast Rhodotorula graminis WP1.</title>
        <authorList>
            <person name="Firrincieli A."/>
            <person name="Otillar R."/>
            <person name="Salamov A."/>
            <person name="Schmutz J."/>
            <person name="Khan Z."/>
            <person name="Redman R.S."/>
            <person name="Fleck N.D."/>
            <person name="Lindquist E."/>
            <person name="Grigoriev I.V."/>
            <person name="Doty S.L."/>
        </authorList>
    </citation>
    <scope>NUCLEOTIDE SEQUENCE [LARGE SCALE GENOMIC DNA]</scope>
    <source>
        <strain evidence="2 3">WP1</strain>
    </source>
</reference>
<dbReference type="AlphaFoldDB" id="A0A194S259"/>
<organism evidence="2 3">
    <name type="scientific">Rhodotorula graminis (strain WP1)</name>
    <dbReference type="NCBI Taxonomy" id="578459"/>
    <lineage>
        <taxon>Eukaryota</taxon>
        <taxon>Fungi</taxon>
        <taxon>Dikarya</taxon>
        <taxon>Basidiomycota</taxon>
        <taxon>Pucciniomycotina</taxon>
        <taxon>Microbotryomycetes</taxon>
        <taxon>Sporidiobolales</taxon>
        <taxon>Sporidiobolaceae</taxon>
        <taxon>Rhodotorula</taxon>
    </lineage>
</organism>
<dbReference type="GeneID" id="28977379"/>
<keyword evidence="3" id="KW-1185">Reference proteome</keyword>